<comment type="function">
    <text evidence="10">NAD-binding protein involved in the addition of a carboxymethylaminomethyl (cmnm) group at the wobble position (U34) of certain tRNAs, forming tRNA-cmnm(5)s(2)U34.</text>
</comment>
<evidence type="ECO:0000256" key="5">
    <source>
        <dbReference type="ARBA" id="ARBA00022694"/>
    </source>
</evidence>
<evidence type="ECO:0000256" key="6">
    <source>
        <dbReference type="ARBA" id="ARBA00022827"/>
    </source>
</evidence>
<dbReference type="Pfam" id="PF13932">
    <property type="entry name" value="SAM_GIDA_C"/>
    <property type="match status" value="1"/>
</dbReference>
<dbReference type="InterPro" id="IPR004416">
    <property type="entry name" value="MnmG"/>
</dbReference>
<comment type="subcellular location">
    <subcellularLocation>
        <location evidence="10">Cytoplasm</location>
    </subcellularLocation>
</comment>
<reference evidence="12" key="1">
    <citation type="submission" date="2020-07" db="EMBL/GenBank/DDBJ databases">
        <title>Huge and variable diversity of episymbiotic CPR bacteria and DPANN archaea in groundwater ecosystems.</title>
        <authorList>
            <person name="He C.Y."/>
            <person name="Keren R."/>
            <person name="Whittaker M."/>
            <person name="Farag I.F."/>
            <person name="Doudna J."/>
            <person name="Cate J.H.D."/>
            <person name="Banfield J.F."/>
        </authorList>
    </citation>
    <scope>NUCLEOTIDE SEQUENCE</scope>
    <source>
        <strain evidence="12">NC_groundwater_928_Pr1_S-0.2um_72_17</strain>
    </source>
</reference>
<dbReference type="HAMAP" id="MF_00129">
    <property type="entry name" value="MnmG_GidA"/>
    <property type="match status" value="1"/>
</dbReference>
<keyword evidence="6 10" id="KW-0274">FAD</keyword>
<feature type="binding site" evidence="10">
    <location>
        <begin position="11"/>
        <end position="16"/>
    </location>
    <ligand>
        <name>FAD</name>
        <dbReference type="ChEBI" id="CHEBI:57692"/>
    </ligand>
</feature>
<dbReference type="InterPro" id="IPR002218">
    <property type="entry name" value="MnmG-rel"/>
</dbReference>
<accession>A0A9D6LCD8</accession>
<comment type="subunit">
    <text evidence="8 10">Homodimer. Heterotetramer of two MnmE and two MnmG subunits.</text>
</comment>
<dbReference type="GO" id="GO:0002098">
    <property type="term" value="P:tRNA wobble uridine modification"/>
    <property type="evidence" value="ECO:0007669"/>
    <property type="project" value="InterPro"/>
</dbReference>
<dbReference type="InterPro" id="IPR026904">
    <property type="entry name" value="MnmG_C"/>
</dbReference>
<dbReference type="PANTHER" id="PTHR11806">
    <property type="entry name" value="GLUCOSE INHIBITED DIVISION PROTEIN A"/>
    <property type="match status" value="1"/>
</dbReference>
<evidence type="ECO:0000256" key="4">
    <source>
        <dbReference type="ARBA" id="ARBA00022630"/>
    </source>
</evidence>
<proteinExistence type="inferred from homology"/>
<keyword evidence="5 10" id="KW-0819">tRNA processing</keyword>
<comment type="similarity">
    <text evidence="2 10">Belongs to the MnmG family.</text>
</comment>
<evidence type="ECO:0000256" key="3">
    <source>
        <dbReference type="ARBA" id="ARBA00020461"/>
    </source>
</evidence>
<dbReference type="Gene3D" id="1.10.10.1800">
    <property type="entry name" value="tRNA uridine 5-carboxymethylaminomethyl modification enzyme MnmG/GidA"/>
    <property type="match status" value="1"/>
</dbReference>
<name>A0A9D6LCD8_UNCEI</name>
<dbReference type="SUPFAM" id="SSF51905">
    <property type="entry name" value="FAD/NAD(P)-binding domain"/>
    <property type="match status" value="1"/>
</dbReference>
<keyword evidence="4 10" id="KW-0285">Flavoprotein</keyword>
<evidence type="ECO:0000256" key="9">
    <source>
        <dbReference type="ARBA" id="ARBA00031800"/>
    </source>
</evidence>
<evidence type="ECO:0000256" key="8">
    <source>
        <dbReference type="ARBA" id="ARBA00025948"/>
    </source>
</evidence>
<dbReference type="GO" id="GO:0030488">
    <property type="term" value="P:tRNA methylation"/>
    <property type="evidence" value="ECO:0007669"/>
    <property type="project" value="TreeGrafter"/>
</dbReference>
<comment type="cofactor">
    <cofactor evidence="1 10">
        <name>FAD</name>
        <dbReference type="ChEBI" id="CHEBI:57692"/>
    </cofactor>
</comment>
<dbReference type="Gene3D" id="1.10.150.570">
    <property type="entry name" value="GidA associated domain, C-terminal subdomain"/>
    <property type="match status" value="1"/>
</dbReference>
<keyword evidence="10" id="KW-0963">Cytoplasm</keyword>
<dbReference type="AlphaFoldDB" id="A0A9D6LCD8"/>
<dbReference type="Pfam" id="PF21680">
    <property type="entry name" value="GIDA_C_1st"/>
    <property type="match status" value="1"/>
</dbReference>
<feature type="binding site" evidence="10">
    <location>
        <begin position="270"/>
        <end position="284"/>
    </location>
    <ligand>
        <name>NAD(+)</name>
        <dbReference type="ChEBI" id="CHEBI:57540"/>
    </ligand>
</feature>
<organism evidence="12 13">
    <name type="scientific">Eiseniibacteriota bacterium</name>
    <dbReference type="NCBI Taxonomy" id="2212470"/>
    <lineage>
        <taxon>Bacteria</taxon>
        <taxon>Candidatus Eiseniibacteriota</taxon>
    </lineage>
</organism>
<dbReference type="FunFam" id="3.50.50.60:FF:000002">
    <property type="entry name" value="tRNA uridine 5-carboxymethylaminomethyl modification enzyme MnmG"/>
    <property type="match status" value="1"/>
</dbReference>
<evidence type="ECO:0000256" key="1">
    <source>
        <dbReference type="ARBA" id="ARBA00001974"/>
    </source>
</evidence>
<dbReference type="EMBL" id="JACQAY010000326">
    <property type="protein sequence ID" value="MBI3540528.1"/>
    <property type="molecule type" value="Genomic_DNA"/>
</dbReference>
<evidence type="ECO:0000259" key="11">
    <source>
        <dbReference type="SMART" id="SM01228"/>
    </source>
</evidence>
<protein>
    <recommendedName>
        <fullName evidence="3 10">tRNA uridine 5-carboxymethylaminomethyl modification enzyme MnmG</fullName>
    </recommendedName>
    <alternativeName>
        <fullName evidence="9 10">Glucose-inhibited division protein A</fullName>
    </alternativeName>
</protein>
<comment type="caution">
    <text evidence="10">Lacks conserved residue(s) required for the propagation of feature annotation.</text>
</comment>
<dbReference type="Gene3D" id="3.50.50.60">
    <property type="entry name" value="FAD/NAD(P)-binding domain"/>
    <property type="match status" value="2"/>
</dbReference>
<evidence type="ECO:0000256" key="2">
    <source>
        <dbReference type="ARBA" id="ARBA00007653"/>
    </source>
</evidence>
<dbReference type="InterPro" id="IPR036188">
    <property type="entry name" value="FAD/NAD-bd_sf"/>
</dbReference>
<dbReference type="PROSITE" id="PS01280">
    <property type="entry name" value="GIDA_1"/>
    <property type="match status" value="1"/>
</dbReference>
<keyword evidence="7 10" id="KW-0520">NAD</keyword>
<dbReference type="InterPro" id="IPR040131">
    <property type="entry name" value="MnmG_N"/>
</dbReference>
<dbReference type="PANTHER" id="PTHR11806:SF0">
    <property type="entry name" value="PROTEIN MTO1 HOMOLOG, MITOCHONDRIAL"/>
    <property type="match status" value="1"/>
</dbReference>
<evidence type="ECO:0000256" key="7">
    <source>
        <dbReference type="ARBA" id="ARBA00023027"/>
    </source>
</evidence>
<sequence>MSVKFDVVVVGAGHAGCEAAAACARMGLHTALLTVRLEDTAKMSCNPAIGGIAKGHMVRELDALGGIMGIVTDRAGIQFKMLNRGRGPAVWSPRAQCDKPRYSLEMAALLATLPNLERIAGVANHVRLEGGRAAGVVLADGRVLAARAVVITPGTFLNGLIHIGPKKLEGGRIGEHAARALSECLAELGLERGRLKTGTPPRLHRDSIDWDGLVPQRGDDPPIPFSHWTERLDVDQVPCHLTHTNERTHAVIRRNLDRSPLYSGAIRGAGPRYCPSLEDKVVKFPERAAHHVFLEPEGRDVPEIYVNGVSSSMPAEVQLEFVRTIPALEQAEMLRPGYAVEYDFVLPHQLAATLEVRGVPGLFLAGQICGTSGYEEAAAQGLIAGINAAHRVLGRAPFVLRRDQAYLGVLVDDLVTREHREPYRMFTSAAEHRLLLRADNADERLAEIGHALGLVTQEQIERVRAKCAALDAEERRLTRITVAVAADSAAPAPGTPAADGTATAPARRVRALDLLARAGGSWDGLREAGVDCDLPREWADCLEIRVRYRGYIERERETAARAAALEAATLAPALWDSDLKGVSREAREKLVRWRPASVGQASRIAGVSPADIAVLLVHARRAAPDGAARARAGAEAAVVGPSAARAAARSGVTGRA</sequence>
<dbReference type="InterPro" id="IPR044920">
    <property type="entry name" value="MnmG_C_subdom_sf"/>
</dbReference>
<dbReference type="GO" id="GO:0005829">
    <property type="term" value="C:cytosol"/>
    <property type="evidence" value="ECO:0007669"/>
    <property type="project" value="TreeGrafter"/>
</dbReference>
<dbReference type="NCBIfam" id="TIGR00136">
    <property type="entry name" value="mnmG_gidA"/>
    <property type="match status" value="1"/>
</dbReference>
<gene>
    <name evidence="10 12" type="primary">mnmG</name>
    <name evidence="10" type="synonym">gidA</name>
    <name evidence="12" type="ORF">HY076_09675</name>
</gene>
<evidence type="ECO:0000256" key="10">
    <source>
        <dbReference type="HAMAP-Rule" id="MF_00129"/>
    </source>
</evidence>
<evidence type="ECO:0000313" key="12">
    <source>
        <dbReference type="EMBL" id="MBI3540528.1"/>
    </source>
</evidence>
<comment type="caution">
    <text evidence="12">The sequence shown here is derived from an EMBL/GenBank/DDBJ whole genome shotgun (WGS) entry which is preliminary data.</text>
</comment>
<evidence type="ECO:0000313" key="13">
    <source>
        <dbReference type="Proteomes" id="UP000807850"/>
    </source>
</evidence>
<feature type="domain" description="tRNA uridine 5-carboxymethylaminomethyl modification enzyme C-terminal subdomain" evidence="11">
    <location>
        <begin position="546"/>
        <end position="617"/>
    </location>
</feature>
<dbReference type="Pfam" id="PF01134">
    <property type="entry name" value="GIDA"/>
    <property type="match status" value="1"/>
</dbReference>
<dbReference type="GO" id="GO:0050660">
    <property type="term" value="F:flavin adenine dinucleotide binding"/>
    <property type="evidence" value="ECO:0007669"/>
    <property type="project" value="UniProtKB-UniRule"/>
</dbReference>
<dbReference type="SMART" id="SM01228">
    <property type="entry name" value="GIDA_assoc_3"/>
    <property type="match status" value="1"/>
</dbReference>
<dbReference type="InterPro" id="IPR020595">
    <property type="entry name" value="MnmG-rel_CS"/>
</dbReference>
<dbReference type="InterPro" id="IPR047001">
    <property type="entry name" value="MnmG_C_subdom"/>
</dbReference>
<dbReference type="Proteomes" id="UP000807850">
    <property type="component" value="Unassembled WGS sequence"/>
</dbReference>
<dbReference type="InterPro" id="IPR049312">
    <property type="entry name" value="GIDA_C_N"/>
</dbReference>